<evidence type="ECO:0000313" key="1">
    <source>
        <dbReference type="EMBL" id="KAJ3556399.1"/>
    </source>
</evidence>
<accession>A0ACC1TA06</accession>
<dbReference type="EMBL" id="JANHOG010000244">
    <property type="protein sequence ID" value="KAJ3556399.1"/>
    <property type="molecule type" value="Genomic_DNA"/>
</dbReference>
<keyword evidence="2" id="KW-1185">Reference proteome</keyword>
<dbReference type="Proteomes" id="UP001148662">
    <property type="component" value="Unassembled WGS sequence"/>
</dbReference>
<reference evidence="1" key="1">
    <citation type="submission" date="2022-07" db="EMBL/GenBank/DDBJ databases">
        <title>Genome Sequence of Phlebia brevispora.</title>
        <authorList>
            <person name="Buettner E."/>
        </authorList>
    </citation>
    <scope>NUCLEOTIDE SEQUENCE</scope>
    <source>
        <strain evidence="1">MPL23</strain>
    </source>
</reference>
<sequence length="500" mass="54634">MSDTHHETESREPPIAAEDVGHTRPQEDLLDLQEAHEAGRGEADAQGFLSTAAEPFFEHQEAPAAYVVHPPTAQPPVPTGELLGGQEMSSTAVEQGADTPNLPPRPPDDHPAWMEASHTDFQPTSTRTTPGDNRQTQEHLDPAIAPLKSMFPDFDDAVLQSVLESVNGSHDAAVDVLLGMSDPTYVSTQHQTTAPTSTVNPSLELDEQLARQLMLEDQRQEQAQHGRWRPQGQMWPRRNSTQQPGQPGQPDQQQQGGQSGERVQELKETFNQIAESGKRTFSSIVSKVKAKINEYEQSRQQGQQPAEPSWGSDSGSGPRRSNDGLSQQPAGYPSYYSPDPRTPNAASNNRAPMDRHATSQAYAQYYTVGSDEDDGWTPVRNKDRRTSGDGGSREVKGYDIGDSPEIPSITSTTTYSPSLPSVTDTQPSPDPSAASSMPDVPRPPPTNAGSPINAAKLGLLPRRPVNLMTSQPTTPTPRQHNDDDDDELDYVENPFEEHRK</sequence>
<evidence type="ECO:0000313" key="2">
    <source>
        <dbReference type="Proteomes" id="UP001148662"/>
    </source>
</evidence>
<proteinExistence type="predicted"/>
<comment type="caution">
    <text evidence="1">The sequence shown here is derived from an EMBL/GenBank/DDBJ whole genome shotgun (WGS) entry which is preliminary data.</text>
</comment>
<protein>
    <submittedName>
        <fullName evidence="1">Uncharacterized protein</fullName>
    </submittedName>
</protein>
<organism evidence="1 2">
    <name type="scientific">Phlebia brevispora</name>
    <dbReference type="NCBI Taxonomy" id="194682"/>
    <lineage>
        <taxon>Eukaryota</taxon>
        <taxon>Fungi</taxon>
        <taxon>Dikarya</taxon>
        <taxon>Basidiomycota</taxon>
        <taxon>Agaricomycotina</taxon>
        <taxon>Agaricomycetes</taxon>
        <taxon>Polyporales</taxon>
        <taxon>Meruliaceae</taxon>
        <taxon>Phlebia</taxon>
    </lineage>
</organism>
<gene>
    <name evidence="1" type="ORF">NM688_g2047</name>
</gene>
<name>A0ACC1TA06_9APHY</name>